<evidence type="ECO:0000259" key="2">
    <source>
        <dbReference type="Pfam" id="PF01205"/>
    </source>
</evidence>
<dbReference type="Pfam" id="PF01205">
    <property type="entry name" value="Impact_N"/>
    <property type="match status" value="1"/>
</dbReference>
<dbReference type="InterPro" id="IPR023582">
    <property type="entry name" value="Impact"/>
</dbReference>
<evidence type="ECO:0000313" key="4">
    <source>
        <dbReference type="EMBL" id="SDC19815.1"/>
    </source>
</evidence>
<evidence type="ECO:0000256" key="1">
    <source>
        <dbReference type="ARBA" id="ARBA00007665"/>
    </source>
</evidence>
<evidence type="ECO:0000313" key="5">
    <source>
        <dbReference type="Proteomes" id="UP000242317"/>
    </source>
</evidence>
<dbReference type="InterPro" id="IPR020568">
    <property type="entry name" value="Ribosomal_Su5_D2-typ_SF"/>
</dbReference>
<dbReference type="EMBL" id="FMYK01000003">
    <property type="protein sequence ID" value="SDC19815.1"/>
    <property type="molecule type" value="Genomic_DNA"/>
</dbReference>
<dbReference type="InterPro" id="IPR036956">
    <property type="entry name" value="Impact_N_sf"/>
</dbReference>
<dbReference type="OrthoDB" id="9813771at2"/>
<reference evidence="5" key="1">
    <citation type="submission" date="2016-09" db="EMBL/GenBank/DDBJ databases">
        <authorList>
            <person name="Varghese N."/>
            <person name="Submissions S."/>
        </authorList>
    </citation>
    <scope>NUCLEOTIDE SEQUENCE [LARGE SCALE GENOMIC DNA]</scope>
    <source>
        <strain evidence="5">ANC 3699</strain>
    </source>
</reference>
<dbReference type="GO" id="GO:0005737">
    <property type="term" value="C:cytoplasm"/>
    <property type="evidence" value="ECO:0007669"/>
    <property type="project" value="TreeGrafter"/>
</dbReference>
<dbReference type="SUPFAM" id="SSF54980">
    <property type="entry name" value="EF-G C-terminal domain-like"/>
    <property type="match status" value="1"/>
</dbReference>
<evidence type="ECO:0000259" key="3">
    <source>
        <dbReference type="Pfam" id="PF09186"/>
    </source>
</evidence>
<dbReference type="InterPro" id="IPR035647">
    <property type="entry name" value="EFG_III/V"/>
</dbReference>
<dbReference type="GO" id="GO:0017111">
    <property type="term" value="F:ribonucleoside triphosphate phosphatase activity"/>
    <property type="evidence" value="ECO:0007669"/>
    <property type="project" value="UniProtKB-ARBA"/>
</dbReference>
<dbReference type="PANTHER" id="PTHR16301:SF20">
    <property type="entry name" value="IMPACT FAMILY MEMBER YIGZ"/>
    <property type="match status" value="1"/>
</dbReference>
<sequence>MYTIATIVNAELEAKKSRFQAIAVPVKSEQAVKDVLQSHRDPTTTHQCWAWKIGHHVRFNDDGEPSGTAGRPILAVIEGQDLSNVLILVNRWYGGVKLGTGGLVRAYGGCASQAIQLAQRVELIATQAVTLHCEFAELAQIEYELGQLEIAFQAEYLADGVFITAEMTEDQIGLINPFLQNLTRGREQLSIQDKF</sequence>
<dbReference type="PROSITE" id="PS00910">
    <property type="entry name" value="UPF0029"/>
    <property type="match status" value="1"/>
</dbReference>
<keyword evidence="5" id="KW-1185">Reference proteome</keyword>
<dbReference type="Gene3D" id="3.30.230.30">
    <property type="entry name" value="Impact, N-terminal domain"/>
    <property type="match status" value="1"/>
</dbReference>
<dbReference type="PANTHER" id="PTHR16301">
    <property type="entry name" value="IMPACT-RELATED"/>
    <property type="match status" value="1"/>
</dbReference>
<gene>
    <name evidence="4" type="ORF">SAMN05421749_103396</name>
</gene>
<name>A0A1G6JN08_9GAMM</name>
<protein>
    <submittedName>
        <fullName evidence="4">Uncharacterized protein, YigZ family</fullName>
    </submittedName>
</protein>
<feature type="domain" description="UPF0029" evidence="3">
    <location>
        <begin position="131"/>
        <end position="186"/>
    </location>
</feature>
<dbReference type="GO" id="GO:0043168">
    <property type="term" value="F:anion binding"/>
    <property type="evidence" value="ECO:0007669"/>
    <property type="project" value="UniProtKB-ARBA"/>
</dbReference>
<dbReference type="GO" id="GO:0006446">
    <property type="term" value="P:regulation of translational initiation"/>
    <property type="evidence" value="ECO:0007669"/>
    <property type="project" value="TreeGrafter"/>
</dbReference>
<dbReference type="InterPro" id="IPR015269">
    <property type="entry name" value="UPF0029_Impact_C"/>
</dbReference>
<dbReference type="AlphaFoldDB" id="A0A1G6JN08"/>
<accession>A0A1G6JN08</accession>
<proteinExistence type="inferred from homology"/>
<feature type="domain" description="Impact N-terminal" evidence="2">
    <location>
        <begin position="15"/>
        <end position="115"/>
    </location>
</feature>
<comment type="similarity">
    <text evidence="1">Belongs to the IMPACT family.</text>
</comment>
<dbReference type="Pfam" id="PF09186">
    <property type="entry name" value="DUF1949"/>
    <property type="match status" value="1"/>
</dbReference>
<dbReference type="InterPro" id="IPR001498">
    <property type="entry name" value="Impact_N"/>
</dbReference>
<dbReference type="RefSeq" id="WP_092618410.1">
    <property type="nucleotide sequence ID" value="NZ_FMYK01000003.1"/>
</dbReference>
<dbReference type="InterPro" id="IPR020569">
    <property type="entry name" value="UPF0029_Impact_CS"/>
</dbReference>
<organism evidence="4 5">
    <name type="scientific">Acinetobacter marinus</name>
    <dbReference type="NCBI Taxonomy" id="281375"/>
    <lineage>
        <taxon>Bacteria</taxon>
        <taxon>Pseudomonadati</taxon>
        <taxon>Pseudomonadota</taxon>
        <taxon>Gammaproteobacteria</taxon>
        <taxon>Moraxellales</taxon>
        <taxon>Moraxellaceae</taxon>
        <taxon>Acinetobacter</taxon>
    </lineage>
</organism>
<dbReference type="GO" id="GO:0032561">
    <property type="term" value="F:guanyl ribonucleotide binding"/>
    <property type="evidence" value="ECO:0007669"/>
    <property type="project" value="UniProtKB-ARBA"/>
</dbReference>
<dbReference type="Gene3D" id="3.30.70.240">
    <property type="match status" value="1"/>
</dbReference>
<dbReference type="Proteomes" id="UP000242317">
    <property type="component" value="Unassembled WGS sequence"/>
</dbReference>
<dbReference type="SUPFAM" id="SSF54211">
    <property type="entry name" value="Ribosomal protein S5 domain 2-like"/>
    <property type="match status" value="1"/>
</dbReference>